<keyword evidence="10" id="KW-1185">Reference proteome</keyword>
<name>A0A369WRH2_9GAMM</name>
<dbReference type="Pfam" id="PF05175">
    <property type="entry name" value="MTS"/>
    <property type="match status" value="1"/>
</dbReference>
<evidence type="ECO:0000256" key="4">
    <source>
        <dbReference type="ARBA" id="ARBA00022679"/>
    </source>
</evidence>
<keyword evidence="4 6" id="KW-0808">Transferase</keyword>
<comment type="similarity">
    <text evidence="6">Belongs to the methyltransferase superfamily. RlmG family.</text>
</comment>
<dbReference type="InterPro" id="IPR029063">
    <property type="entry name" value="SAM-dependent_MTases_sf"/>
</dbReference>
<evidence type="ECO:0000313" key="9">
    <source>
        <dbReference type="EMBL" id="RDE24267.1"/>
    </source>
</evidence>
<dbReference type="Pfam" id="PF26049">
    <property type="entry name" value="RLMG_N"/>
    <property type="match status" value="1"/>
</dbReference>
<accession>A0A369WRH2</accession>
<keyword evidence="1 6" id="KW-0963">Cytoplasm</keyword>
<dbReference type="GO" id="GO:0005737">
    <property type="term" value="C:cytoplasm"/>
    <property type="evidence" value="ECO:0007669"/>
    <property type="project" value="UniProtKB-SubCell"/>
</dbReference>
<dbReference type="PIRSF" id="PIRSF037565">
    <property type="entry name" value="RRNA_m2G_Mtase_RsmD_prd"/>
    <property type="match status" value="1"/>
</dbReference>
<sequence length="381" mass="42344">MSADQLFKRPEGTYRLHRYPHQPRLPLRAWDAADELLLQHLDELRQQGLALPSPLILNDAFGALALGLHQLGPYSCGDSFLAQEAVGLNLKGNGIDPDQVHLLAPFDPPPTTVKLLLIKLPKTLSLLEDQLCRIRPYLAPDCRIIGAAMAKHIQRSTVQLFERLIGPSRCSLAKKKARLLFAELDPTKPIIDSPYPSSYRLEGSGHQVYNQAGVFSREKLDIGTRLFLQHIPSGVETGRIIDLGCGNGLVGLIAAERNPDAQLLFTDESFRALASAKQTFEATFGDQRPAEFIADNCLEQQPDNSAALVLNNPPFHQQQSVGDHIARQMFRDARRVLKQGGELRVIGNRHLGYHQQLRRLFGNCELVASNPKFVVLSAIKR</sequence>
<feature type="domain" description="RlmG N-terminal" evidence="8">
    <location>
        <begin position="7"/>
        <end position="185"/>
    </location>
</feature>
<feature type="domain" description="Methyltransferase small" evidence="7">
    <location>
        <begin position="207"/>
        <end position="376"/>
    </location>
</feature>
<dbReference type="RefSeq" id="WP_114693851.1">
    <property type="nucleotide sequence ID" value="NZ_QQOH01000001.1"/>
</dbReference>
<evidence type="ECO:0000256" key="6">
    <source>
        <dbReference type="HAMAP-Rule" id="MF_01859"/>
    </source>
</evidence>
<dbReference type="CDD" id="cd02440">
    <property type="entry name" value="AdoMet_MTases"/>
    <property type="match status" value="1"/>
</dbReference>
<evidence type="ECO:0000259" key="8">
    <source>
        <dbReference type="Pfam" id="PF26049"/>
    </source>
</evidence>
<dbReference type="PROSITE" id="PS00092">
    <property type="entry name" value="N6_MTASE"/>
    <property type="match status" value="1"/>
</dbReference>
<keyword evidence="5 6" id="KW-0949">S-adenosyl-L-methionine</keyword>
<gene>
    <name evidence="6" type="primary">rlmG</name>
    <name evidence="9" type="ORF">DV711_01370</name>
</gene>
<evidence type="ECO:0000256" key="1">
    <source>
        <dbReference type="ARBA" id="ARBA00022490"/>
    </source>
</evidence>
<dbReference type="PANTHER" id="PTHR47816:SF5">
    <property type="entry name" value="RIBOSOMAL RNA LARGE SUBUNIT METHYLTRANSFERASE G"/>
    <property type="match status" value="1"/>
</dbReference>
<organism evidence="9 10">
    <name type="scientific">Motiliproteus coralliicola</name>
    <dbReference type="NCBI Taxonomy" id="2283196"/>
    <lineage>
        <taxon>Bacteria</taxon>
        <taxon>Pseudomonadati</taxon>
        <taxon>Pseudomonadota</taxon>
        <taxon>Gammaproteobacteria</taxon>
        <taxon>Oceanospirillales</taxon>
        <taxon>Oceanospirillaceae</taxon>
        <taxon>Motiliproteus</taxon>
    </lineage>
</organism>
<dbReference type="Gene3D" id="3.40.50.150">
    <property type="entry name" value="Vaccinia Virus protein VP39"/>
    <property type="match status" value="2"/>
</dbReference>
<dbReference type="InterPro" id="IPR058679">
    <property type="entry name" value="RlmG_N"/>
</dbReference>
<keyword evidence="2 6" id="KW-0698">rRNA processing</keyword>
<evidence type="ECO:0000313" key="10">
    <source>
        <dbReference type="Proteomes" id="UP000253769"/>
    </source>
</evidence>
<dbReference type="OrthoDB" id="29650at2"/>
<dbReference type="AlphaFoldDB" id="A0A369WRH2"/>
<evidence type="ECO:0000259" key="7">
    <source>
        <dbReference type="Pfam" id="PF05175"/>
    </source>
</evidence>
<comment type="subcellular location">
    <subcellularLocation>
        <location evidence="6">Cytoplasm</location>
    </subcellularLocation>
</comment>
<dbReference type="EC" id="2.1.1.174" evidence="6"/>
<dbReference type="InterPro" id="IPR017237">
    <property type="entry name" value="RLMG"/>
</dbReference>
<dbReference type="GO" id="GO:0003676">
    <property type="term" value="F:nucleic acid binding"/>
    <property type="evidence" value="ECO:0007669"/>
    <property type="project" value="InterPro"/>
</dbReference>
<proteinExistence type="inferred from homology"/>
<dbReference type="SUPFAM" id="SSF53335">
    <property type="entry name" value="S-adenosyl-L-methionine-dependent methyltransferases"/>
    <property type="match status" value="1"/>
</dbReference>
<dbReference type="EMBL" id="QQOH01000001">
    <property type="protein sequence ID" value="RDE24267.1"/>
    <property type="molecule type" value="Genomic_DNA"/>
</dbReference>
<evidence type="ECO:0000256" key="5">
    <source>
        <dbReference type="ARBA" id="ARBA00022691"/>
    </source>
</evidence>
<dbReference type="Proteomes" id="UP000253769">
    <property type="component" value="Unassembled WGS sequence"/>
</dbReference>
<keyword evidence="3 6" id="KW-0489">Methyltransferase</keyword>
<comment type="caution">
    <text evidence="9">The sequence shown here is derived from an EMBL/GenBank/DDBJ whole genome shotgun (WGS) entry which is preliminary data.</text>
</comment>
<dbReference type="GO" id="GO:0052916">
    <property type="term" value="F:23S rRNA (guanine(1835)-N(2))-methyltransferase activity"/>
    <property type="evidence" value="ECO:0007669"/>
    <property type="project" value="UniProtKB-EC"/>
</dbReference>
<dbReference type="PANTHER" id="PTHR47816">
    <property type="entry name" value="RIBOSOMAL RNA SMALL SUBUNIT METHYLTRANSFERASE C"/>
    <property type="match status" value="1"/>
</dbReference>
<protein>
    <recommendedName>
        <fullName evidence="6">Ribosomal RNA large subunit methyltransferase G</fullName>
        <ecNumber evidence="6">2.1.1.174</ecNumber>
    </recommendedName>
    <alternativeName>
        <fullName evidence="6">23S rRNA m2G1835 methyltransferase</fullName>
    </alternativeName>
    <alternativeName>
        <fullName evidence="6">rRNA (guanine-N(2)-)-methyltransferase RlmG</fullName>
    </alternativeName>
</protein>
<dbReference type="HAMAP" id="MF_01859">
    <property type="entry name" value="23SrRNA_methyltr_G"/>
    <property type="match status" value="1"/>
</dbReference>
<evidence type="ECO:0000256" key="2">
    <source>
        <dbReference type="ARBA" id="ARBA00022552"/>
    </source>
</evidence>
<reference evidence="9 10" key="1">
    <citation type="submission" date="2018-07" db="EMBL/GenBank/DDBJ databases">
        <title>Motiliproteus coralliicola sp. nov., a bacterium isolated from Coral.</title>
        <authorList>
            <person name="Wang G."/>
        </authorList>
    </citation>
    <scope>NUCLEOTIDE SEQUENCE [LARGE SCALE GENOMIC DNA]</scope>
    <source>
        <strain evidence="9 10">C34</strain>
    </source>
</reference>
<dbReference type="InterPro" id="IPR046977">
    <property type="entry name" value="RsmC/RlmG"/>
</dbReference>
<evidence type="ECO:0000256" key="3">
    <source>
        <dbReference type="ARBA" id="ARBA00022603"/>
    </source>
</evidence>
<comment type="catalytic activity">
    <reaction evidence="6">
        <text>guanosine(1835) in 23S rRNA + S-adenosyl-L-methionine = N(2)-methylguanosine(1835) in 23S rRNA + S-adenosyl-L-homocysteine + H(+)</text>
        <dbReference type="Rhea" id="RHEA:42744"/>
        <dbReference type="Rhea" id="RHEA-COMP:10217"/>
        <dbReference type="Rhea" id="RHEA-COMP:10218"/>
        <dbReference type="ChEBI" id="CHEBI:15378"/>
        <dbReference type="ChEBI" id="CHEBI:57856"/>
        <dbReference type="ChEBI" id="CHEBI:59789"/>
        <dbReference type="ChEBI" id="CHEBI:74269"/>
        <dbReference type="ChEBI" id="CHEBI:74481"/>
        <dbReference type="EC" id="2.1.1.174"/>
    </reaction>
</comment>
<comment type="function">
    <text evidence="6">Specifically methylates the guanine in position 1835 (m2G1835) of 23S rRNA.</text>
</comment>
<dbReference type="InterPro" id="IPR002052">
    <property type="entry name" value="DNA_methylase_N6_adenine_CS"/>
</dbReference>
<dbReference type="InterPro" id="IPR007848">
    <property type="entry name" value="Small_mtfrase_dom"/>
</dbReference>